<accession>A0AAQ3UB96</accession>
<name>A0AAQ3UB96_PASNO</name>
<reference evidence="1 2" key="1">
    <citation type="submission" date="2024-02" db="EMBL/GenBank/DDBJ databases">
        <title>High-quality chromosome-scale genome assembly of Pensacola bahiagrass (Paspalum notatum Flugge var. saurae).</title>
        <authorList>
            <person name="Vega J.M."/>
            <person name="Podio M."/>
            <person name="Orjuela J."/>
            <person name="Siena L.A."/>
            <person name="Pessino S.C."/>
            <person name="Combes M.C."/>
            <person name="Mariac C."/>
            <person name="Albertini E."/>
            <person name="Pupilli F."/>
            <person name="Ortiz J.P.A."/>
            <person name="Leblanc O."/>
        </authorList>
    </citation>
    <scope>NUCLEOTIDE SEQUENCE [LARGE SCALE GENOMIC DNA]</scope>
    <source>
        <strain evidence="1">R1</strain>
        <tissue evidence="1">Leaf</tissue>
    </source>
</reference>
<dbReference type="EMBL" id="CP144751">
    <property type="protein sequence ID" value="WVZ87309.1"/>
    <property type="molecule type" value="Genomic_DNA"/>
</dbReference>
<organism evidence="1 2">
    <name type="scientific">Paspalum notatum var. saurae</name>
    <dbReference type="NCBI Taxonomy" id="547442"/>
    <lineage>
        <taxon>Eukaryota</taxon>
        <taxon>Viridiplantae</taxon>
        <taxon>Streptophyta</taxon>
        <taxon>Embryophyta</taxon>
        <taxon>Tracheophyta</taxon>
        <taxon>Spermatophyta</taxon>
        <taxon>Magnoliopsida</taxon>
        <taxon>Liliopsida</taxon>
        <taxon>Poales</taxon>
        <taxon>Poaceae</taxon>
        <taxon>PACMAD clade</taxon>
        <taxon>Panicoideae</taxon>
        <taxon>Andropogonodae</taxon>
        <taxon>Paspaleae</taxon>
        <taxon>Paspalinae</taxon>
        <taxon>Paspalum</taxon>
    </lineage>
</organism>
<evidence type="ECO:0000313" key="2">
    <source>
        <dbReference type="Proteomes" id="UP001341281"/>
    </source>
</evidence>
<gene>
    <name evidence="1" type="ORF">U9M48_033966</name>
</gene>
<protein>
    <submittedName>
        <fullName evidence="1">Uncharacterized protein</fullName>
    </submittedName>
</protein>
<evidence type="ECO:0000313" key="1">
    <source>
        <dbReference type="EMBL" id="WVZ87309.1"/>
    </source>
</evidence>
<dbReference type="AlphaFoldDB" id="A0AAQ3UB96"/>
<keyword evidence="2" id="KW-1185">Reference proteome</keyword>
<proteinExistence type="predicted"/>
<dbReference type="Proteomes" id="UP001341281">
    <property type="component" value="Chromosome 07"/>
</dbReference>
<sequence length="149" mass="16463">MTVPLAERRTKFPELSSTATAPAPPPVLLLLTAVDDAQKVWPLESDRASCWLLVMASLADPPAGARLAIHTRLCSGMLLYQITMYKKPRAKLPSLEMSLSPGDSGFACVSWSPWPLDWQDRLKSRRIKTGRRATISSPLVLNFSCAGWR</sequence>